<name>A0A401WDF5_STREY</name>
<keyword evidence="4" id="KW-1185">Reference proteome</keyword>
<dbReference type="InterPro" id="IPR024344">
    <property type="entry name" value="MDMPI_metal-binding"/>
</dbReference>
<dbReference type="SUPFAM" id="SSF109854">
    <property type="entry name" value="DinB/YfiT-like putative metalloenzymes"/>
    <property type="match status" value="1"/>
</dbReference>
<dbReference type="NCBIfam" id="TIGR03083">
    <property type="entry name" value="maleylpyruvate isomerase family mycothiol-dependent enzyme"/>
    <property type="match status" value="1"/>
</dbReference>
<evidence type="ECO:0000259" key="1">
    <source>
        <dbReference type="Pfam" id="PF07398"/>
    </source>
</evidence>
<dbReference type="PANTHER" id="PTHR40758:SF1">
    <property type="entry name" value="CONSERVED PROTEIN"/>
    <property type="match status" value="1"/>
</dbReference>
<evidence type="ECO:0008006" key="5">
    <source>
        <dbReference type="Google" id="ProtNLM"/>
    </source>
</evidence>
<dbReference type="Proteomes" id="UP000286746">
    <property type="component" value="Unassembled WGS sequence"/>
</dbReference>
<reference evidence="3 4" key="1">
    <citation type="submission" date="2018-11" db="EMBL/GenBank/DDBJ databases">
        <title>Whole genome sequence of Streptomyces paromomycinus NBRC 15454(T).</title>
        <authorList>
            <person name="Komaki H."/>
            <person name="Tamura T."/>
        </authorList>
    </citation>
    <scope>NUCLEOTIDE SEQUENCE [LARGE SCALE GENOMIC DNA]</scope>
    <source>
        <strain evidence="3 4">NBRC 15454</strain>
    </source>
</reference>
<organism evidence="3 4">
    <name type="scientific">Streptomyces paromomycinus</name>
    <name type="common">Streptomyces rimosus subsp. paromomycinus</name>
    <dbReference type="NCBI Taxonomy" id="92743"/>
    <lineage>
        <taxon>Bacteria</taxon>
        <taxon>Bacillati</taxon>
        <taxon>Actinomycetota</taxon>
        <taxon>Actinomycetes</taxon>
        <taxon>Kitasatosporales</taxon>
        <taxon>Streptomycetaceae</taxon>
        <taxon>Streptomyces</taxon>
    </lineage>
</organism>
<feature type="domain" description="Mycothiol-dependent maleylpyruvate isomerase metal-binding" evidence="2">
    <location>
        <begin position="15"/>
        <end position="129"/>
    </location>
</feature>
<dbReference type="RefSeq" id="WP_125057465.1">
    <property type="nucleotide sequence ID" value="NZ_BHZD01000001.1"/>
</dbReference>
<dbReference type="InterPro" id="IPR034660">
    <property type="entry name" value="DinB/YfiT-like"/>
</dbReference>
<feature type="domain" description="MDMPI C-terminal" evidence="1">
    <location>
        <begin position="144"/>
        <end position="250"/>
    </location>
</feature>
<evidence type="ECO:0000259" key="2">
    <source>
        <dbReference type="Pfam" id="PF11716"/>
    </source>
</evidence>
<protein>
    <recommendedName>
        <fullName evidence="5">Maleylpyruvate isomerase family mycothiol-dependent enzyme</fullName>
    </recommendedName>
</protein>
<dbReference type="GO" id="GO:0005886">
    <property type="term" value="C:plasma membrane"/>
    <property type="evidence" value="ECO:0007669"/>
    <property type="project" value="TreeGrafter"/>
</dbReference>
<dbReference type="AlphaFoldDB" id="A0A401WDF5"/>
<dbReference type="InterPro" id="IPR010872">
    <property type="entry name" value="MDMPI_C-term_domain"/>
</dbReference>
<proteinExistence type="predicted"/>
<dbReference type="GO" id="GO:0046872">
    <property type="term" value="F:metal ion binding"/>
    <property type="evidence" value="ECO:0007669"/>
    <property type="project" value="InterPro"/>
</dbReference>
<accession>A0A401WDF5</accession>
<dbReference type="PANTHER" id="PTHR40758">
    <property type="entry name" value="CONSERVED PROTEIN"/>
    <property type="match status" value="1"/>
</dbReference>
<dbReference type="InterPro" id="IPR017517">
    <property type="entry name" value="Maleyloyr_isom"/>
</dbReference>
<sequence>MENTDFTESLERDGQLLADAAEKAGADAPVPTCPEWRVRDLLSHTGRVHRWATGFVAQGLQQPVRFPEAPGLPDDQLADWLRDGCRTLVRALRSAPADLSCWTFLPAPSPLAFWSRRQAHETAVHRADAEVALGAGITAATPAFAVDGIDELLVGMQARERSTMRTELPKTLLIRAAGAAGTPAAAWTVRLSDAPPRAERIPGAAAGDAALSGAAAADCVIEGAAPDLYLALWNRRSLDGITVTGDAGLARLWQERSGL</sequence>
<dbReference type="EMBL" id="BHZD01000001">
    <property type="protein sequence ID" value="GCD47321.1"/>
    <property type="molecule type" value="Genomic_DNA"/>
</dbReference>
<gene>
    <name evidence="3" type="ORF">GKJPGBOP_07087</name>
</gene>
<evidence type="ECO:0000313" key="3">
    <source>
        <dbReference type="EMBL" id="GCD47321.1"/>
    </source>
</evidence>
<comment type="caution">
    <text evidence="3">The sequence shown here is derived from an EMBL/GenBank/DDBJ whole genome shotgun (WGS) entry which is preliminary data.</text>
</comment>
<evidence type="ECO:0000313" key="4">
    <source>
        <dbReference type="Proteomes" id="UP000286746"/>
    </source>
</evidence>
<dbReference type="Pfam" id="PF11716">
    <property type="entry name" value="MDMPI_N"/>
    <property type="match status" value="1"/>
</dbReference>
<dbReference type="Pfam" id="PF07398">
    <property type="entry name" value="MDMPI_C"/>
    <property type="match status" value="1"/>
</dbReference>